<sequence>MSSRNGRVLLNVKLDIHHRSNPFGGLLSKPVPFSTHKIWWTIHRSDCENWKHITYGQPYPLRYCASSSPPLFKNWSPRPDFPRMTTIHSFLPFCGFRFCKRGLIPQTDYRISVLCSNARKKYQTE</sequence>
<name>A0A4Y2IT95_ARAVE</name>
<protein>
    <submittedName>
        <fullName evidence="1">Uncharacterized protein</fullName>
    </submittedName>
</protein>
<accession>A0A4Y2IT95</accession>
<organism evidence="1 2">
    <name type="scientific">Araneus ventricosus</name>
    <name type="common">Orbweaver spider</name>
    <name type="synonym">Epeira ventricosa</name>
    <dbReference type="NCBI Taxonomy" id="182803"/>
    <lineage>
        <taxon>Eukaryota</taxon>
        <taxon>Metazoa</taxon>
        <taxon>Ecdysozoa</taxon>
        <taxon>Arthropoda</taxon>
        <taxon>Chelicerata</taxon>
        <taxon>Arachnida</taxon>
        <taxon>Araneae</taxon>
        <taxon>Araneomorphae</taxon>
        <taxon>Entelegynae</taxon>
        <taxon>Araneoidea</taxon>
        <taxon>Araneidae</taxon>
        <taxon>Araneus</taxon>
    </lineage>
</organism>
<keyword evidence="2" id="KW-1185">Reference proteome</keyword>
<evidence type="ECO:0000313" key="1">
    <source>
        <dbReference type="EMBL" id="GBM80920.1"/>
    </source>
</evidence>
<comment type="caution">
    <text evidence="1">The sequence shown here is derived from an EMBL/GenBank/DDBJ whole genome shotgun (WGS) entry which is preliminary data.</text>
</comment>
<evidence type="ECO:0000313" key="2">
    <source>
        <dbReference type="Proteomes" id="UP000499080"/>
    </source>
</evidence>
<dbReference type="AlphaFoldDB" id="A0A4Y2IT95"/>
<reference evidence="1 2" key="1">
    <citation type="journal article" date="2019" name="Sci. Rep.">
        <title>Orb-weaving spider Araneus ventricosus genome elucidates the spidroin gene catalogue.</title>
        <authorList>
            <person name="Kono N."/>
            <person name="Nakamura H."/>
            <person name="Ohtoshi R."/>
            <person name="Moran D.A.P."/>
            <person name="Shinohara A."/>
            <person name="Yoshida Y."/>
            <person name="Fujiwara M."/>
            <person name="Mori M."/>
            <person name="Tomita M."/>
            <person name="Arakawa K."/>
        </authorList>
    </citation>
    <scope>NUCLEOTIDE SEQUENCE [LARGE SCALE GENOMIC DNA]</scope>
</reference>
<proteinExistence type="predicted"/>
<dbReference type="Proteomes" id="UP000499080">
    <property type="component" value="Unassembled WGS sequence"/>
</dbReference>
<dbReference type="EMBL" id="BGPR01002912">
    <property type="protein sequence ID" value="GBM80920.1"/>
    <property type="molecule type" value="Genomic_DNA"/>
</dbReference>
<gene>
    <name evidence="1" type="ORF">AVEN_243214_1</name>
</gene>